<sequence length="183" mass="19605">MCELSMKTQGTIAQPADRREGVETSRVAGHLLGSAVAAGREEGVDASWARRLEMENSTPPQWHAALSLSAPCVLSPASTGFALAFASVQSPVSPNSASRRGYLSHNPTLFPPIRFSQTASPPSRTPSKNRCELKLQTDSSASTRLVAMNHHCDCECSSGFVTQSSMCEPHIVQKYLTAVSDQT</sequence>
<feature type="region of interest" description="Disordered" evidence="1">
    <location>
        <begin position="1"/>
        <end position="21"/>
    </location>
</feature>
<dbReference type="Proteomes" id="UP000481861">
    <property type="component" value="Unassembled WGS sequence"/>
</dbReference>
<dbReference type="EMBL" id="JAADJZ010000014">
    <property type="protein sequence ID" value="KAF2870155.1"/>
    <property type="molecule type" value="Genomic_DNA"/>
</dbReference>
<comment type="caution">
    <text evidence="2">The sequence shown here is derived from an EMBL/GenBank/DDBJ whole genome shotgun (WGS) entry which is preliminary data.</text>
</comment>
<reference evidence="2 3" key="1">
    <citation type="submission" date="2020-01" db="EMBL/GenBank/DDBJ databases">
        <authorList>
            <consortium name="DOE Joint Genome Institute"/>
            <person name="Haridas S."/>
            <person name="Albert R."/>
            <person name="Binder M."/>
            <person name="Bloem J."/>
            <person name="Labutti K."/>
            <person name="Salamov A."/>
            <person name="Andreopoulos B."/>
            <person name="Baker S.E."/>
            <person name="Barry K."/>
            <person name="Bills G."/>
            <person name="Bluhm B.H."/>
            <person name="Cannon C."/>
            <person name="Castanera R."/>
            <person name="Culley D.E."/>
            <person name="Daum C."/>
            <person name="Ezra D."/>
            <person name="Gonzalez J.B."/>
            <person name="Henrissat B."/>
            <person name="Kuo A."/>
            <person name="Liang C."/>
            <person name="Lipzen A."/>
            <person name="Lutzoni F."/>
            <person name="Magnuson J."/>
            <person name="Mondo S."/>
            <person name="Nolan M."/>
            <person name="Ohm R."/>
            <person name="Pangilinan J."/>
            <person name="Park H.-J.H."/>
            <person name="Ramirez L."/>
            <person name="Alfaro M."/>
            <person name="Sun H."/>
            <person name="Tritt A."/>
            <person name="Yoshinaga Y."/>
            <person name="Zwiers L.-H.L."/>
            <person name="Turgeon B.G."/>
            <person name="Goodwin S.B."/>
            <person name="Spatafora J.W."/>
            <person name="Crous P.W."/>
            <person name="Grigoriev I.V."/>
        </authorList>
    </citation>
    <scope>NUCLEOTIDE SEQUENCE [LARGE SCALE GENOMIC DNA]</scope>
    <source>
        <strain evidence="2 3">CBS 611.86</strain>
    </source>
</reference>
<dbReference type="AlphaFoldDB" id="A0A7C8M8A9"/>
<proteinExistence type="predicted"/>
<gene>
    <name evidence="2" type="ORF">BDV95DRAFT_575177</name>
</gene>
<organism evidence="2 3">
    <name type="scientific">Massariosphaeria phaeospora</name>
    <dbReference type="NCBI Taxonomy" id="100035"/>
    <lineage>
        <taxon>Eukaryota</taxon>
        <taxon>Fungi</taxon>
        <taxon>Dikarya</taxon>
        <taxon>Ascomycota</taxon>
        <taxon>Pezizomycotina</taxon>
        <taxon>Dothideomycetes</taxon>
        <taxon>Pleosporomycetidae</taxon>
        <taxon>Pleosporales</taxon>
        <taxon>Pleosporales incertae sedis</taxon>
        <taxon>Massariosphaeria</taxon>
    </lineage>
</organism>
<evidence type="ECO:0000313" key="2">
    <source>
        <dbReference type="EMBL" id="KAF2870155.1"/>
    </source>
</evidence>
<protein>
    <submittedName>
        <fullName evidence="2">Uncharacterized protein</fullName>
    </submittedName>
</protein>
<name>A0A7C8M8A9_9PLEO</name>
<evidence type="ECO:0000313" key="3">
    <source>
        <dbReference type="Proteomes" id="UP000481861"/>
    </source>
</evidence>
<accession>A0A7C8M8A9</accession>
<feature type="compositionally biased region" description="Polar residues" evidence="1">
    <location>
        <begin position="1"/>
        <end position="12"/>
    </location>
</feature>
<keyword evidence="3" id="KW-1185">Reference proteome</keyword>
<evidence type="ECO:0000256" key="1">
    <source>
        <dbReference type="SAM" id="MobiDB-lite"/>
    </source>
</evidence>